<keyword evidence="3" id="KW-0804">Transcription</keyword>
<evidence type="ECO:0000256" key="2">
    <source>
        <dbReference type="ARBA" id="ARBA00023125"/>
    </source>
</evidence>
<dbReference type="NCBIfam" id="NF033788">
    <property type="entry name" value="HTH_metalloreg"/>
    <property type="match status" value="1"/>
</dbReference>
<dbReference type="Pfam" id="PF12840">
    <property type="entry name" value="HTH_20"/>
    <property type="match status" value="1"/>
</dbReference>
<dbReference type="InterPro" id="IPR036388">
    <property type="entry name" value="WH-like_DNA-bd_sf"/>
</dbReference>
<dbReference type="Proteomes" id="UP000637628">
    <property type="component" value="Unassembled WGS sequence"/>
</dbReference>
<evidence type="ECO:0000256" key="3">
    <source>
        <dbReference type="ARBA" id="ARBA00023163"/>
    </source>
</evidence>
<feature type="domain" description="HTH arsR-type" evidence="4">
    <location>
        <begin position="3"/>
        <end position="95"/>
    </location>
</feature>
<sequence length="95" mass="10776">MTISLTELERAVEALRGMAYEHRLHILILLRAGEASPSTLAATMNVHSTAVAHHLRHLVDARLIRRRRHGRQVFYSLPNDAIGALVDDVLRYIRT</sequence>
<dbReference type="EMBL" id="BOML01000023">
    <property type="protein sequence ID" value="GIE01617.1"/>
    <property type="molecule type" value="Genomic_DNA"/>
</dbReference>
<protein>
    <recommendedName>
        <fullName evidence="4">HTH arsR-type domain-containing protein</fullName>
    </recommendedName>
</protein>
<proteinExistence type="predicted"/>
<dbReference type="PROSITE" id="PS50987">
    <property type="entry name" value="HTH_ARSR_2"/>
    <property type="match status" value="1"/>
</dbReference>
<keyword evidence="1" id="KW-0805">Transcription regulation</keyword>
<organism evidence="5 6">
    <name type="scientific">Paractinoplanes durhamensis</name>
    <dbReference type="NCBI Taxonomy" id="113563"/>
    <lineage>
        <taxon>Bacteria</taxon>
        <taxon>Bacillati</taxon>
        <taxon>Actinomycetota</taxon>
        <taxon>Actinomycetes</taxon>
        <taxon>Micromonosporales</taxon>
        <taxon>Micromonosporaceae</taxon>
        <taxon>Paractinoplanes</taxon>
    </lineage>
</organism>
<dbReference type="RefSeq" id="WP_239132406.1">
    <property type="nucleotide sequence ID" value="NZ_BAAATX010000051.1"/>
</dbReference>
<dbReference type="PANTHER" id="PTHR43132:SF6">
    <property type="entry name" value="HTH-TYPE TRANSCRIPTIONAL REPRESSOR CZRA"/>
    <property type="match status" value="1"/>
</dbReference>
<evidence type="ECO:0000259" key="4">
    <source>
        <dbReference type="PROSITE" id="PS50987"/>
    </source>
</evidence>
<keyword evidence="6" id="KW-1185">Reference proteome</keyword>
<dbReference type="PANTHER" id="PTHR43132">
    <property type="entry name" value="ARSENICAL RESISTANCE OPERON REPRESSOR ARSR-RELATED"/>
    <property type="match status" value="1"/>
</dbReference>
<dbReference type="InterPro" id="IPR036390">
    <property type="entry name" value="WH_DNA-bd_sf"/>
</dbReference>
<accession>A0ABQ3YVJ9</accession>
<dbReference type="SMART" id="SM00418">
    <property type="entry name" value="HTH_ARSR"/>
    <property type="match status" value="1"/>
</dbReference>
<comment type="caution">
    <text evidence="5">The sequence shown here is derived from an EMBL/GenBank/DDBJ whole genome shotgun (WGS) entry which is preliminary data.</text>
</comment>
<dbReference type="PRINTS" id="PR00778">
    <property type="entry name" value="HTHARSR"/>
</dbReference>
<evidence type="ECO:0000313" key="5">
    <source>
        <dbReference type="EMBL" id="GIE01617.1"/>
    </source>
</evidence>
<keyword evidence="2" id="KW-0238">DNA-binding</keyword>
<name>A0ABQ3YVJ9_9ACTN</name>
<reference evidence="5 6" key="1">
    <citation type="submission" date="2021-01" db="EMBL/GenBank/DDBJ databases">
        <title>Whole genome shotgun sequence of Actinoplanes durhamensis NBRC 14914.</title>
        <authorList>
            <person name="Komaki H."/>
            <person name="Tamura T."/>
        </authorList>
    </citation>
    <scope>NUCLEOTIDE SEQUENCE [LARGE SCALE GENOMIC DNA]</scope>
    <source>
        <strain evidence="5 6">NBRC 14914</strain>
    </source>
</reference>
<dbReference type="InterPro" id="IPR051011">
    <property type="entry name" value="Metal_resp_trans_reg"/>
</dbReference>
<evidence type="ECO:0000256" key="1">
    <source>
        <dbReference type="ARBA" id="ARBA00023015"/>
    </source>
</evidence>
<gene>
    <name evidence="5" type="ORF">Adu01nite_29670</name>
</gene>
<dbReference type="SUPFAM" id="SSF46785">
    <property type="entry name" value="Winged helix' DNA-binding domain"/>
    <property type="match status" value="1"/>
</dbReference>
<dbReference type="Gene3D" id="1.10.10.10">
    <property type="entry name" value="Winged helix-like DNA-binding domain superfamily/Winged helix DNA-binding domain"/>
    <property type="match status" value="1"/>
</dbReference>
<dbReference type="InterPro" id="IPR001845">
    <property type="entry name" value="HTH_ArsR_DNA-bd_dom"/>
</dbReference>
<evidence type="ECO:0000313" key="6">
    <source>
        <dbReference type="Proteomes" id="UP000637628"/>
    </source>
</evidence>